<dbReference type="Proteomes" id="UP000216151">
    <property type="component" value="Unassembled WGS sequence"/>
</dbReference>
<accession>A0A269XZ87</accession>
<proteinExistence type="predicted"/>
<organism evidence="1 2">
    <name type="scientific">Acetobacter fabarum</name>
    <dbReference type="NCBI Taxonomy" id="483199"/>
    <lineage>
        <taxon>Bacteria</taxon>
        <taxon>Pseudomonadati</taxon>
        <taxon>Pseudomonadota</taxon>
        <taxon>Alphaproteobacteria</taxon>
        <taxon>Acetobacterales</taxon>
        <taxon>Acetobacteraceae</taxon>
        <taxon>Acetobacter</taxon>
    </lineage>
</organism>
<reference evidence="1 2" key="1">
    <citation type="submission" date="2017-04" db="EMBL/GenBank/DDBJ databases">
        <title>Kefir bacterial isolates.</title>
        <authorList>
            <person name="Kim Y."/>
            <person name="Blasche S."/>
            <person name="Patil K.R."/>
        </authorList>
    </citation>
    <scope>NUCLEOTIDE SEQUENCE [LARGE SCALE GENOMIC DNA]</scope>
    <source>
        <strain evidence="1 2">KR</strain>
    </source>
</reference>
<evidence type="ECO:0000313" key="1">
    <source>
        <dbReference type="EMBL" id="PAK78181.1"/>
    </source>
</evidence>
<dbReference type="AlphaFoldDB" id="A0A269XZ87"/>
<sequence>MLFIYAGARYSPVTNYFVLILKIISRFRNMQKSQQKLFLLGLMALSGCATILEPPKQTISINSDPPGAVCDVTRAGKPISTFHTPGEFTVAKSHNNLIIRCQKPGYAPVTGVDESHNAGWIFGNMVAGGLVGTIVDLSTSADDVYGESIRIKMHKLDKDDPDVYRLYRLSHDTDDEKNHREPLSAPIQAEKY</sequence>
<dbReference type="EMBL" id="NCXK01000007">
    <property type="protein sequence ID" value="PAK78181.1"/>
    <property type="molecule type" value="Genomic_DNA"/>
</dbReference>
<comment type="caution">
    <text evidence="1">The sequence shown here is derived from an EMBL/GenBank/DDBJ whole genome shotgun (WGS) entry which is preliminary data.</text>
</comment>
<name>A0A269XZ87_9PROT</name>
<protein>
    <submittedName>
        <fullName evidence="1">Uncharacterized protein</fullName>
    </submittedName>
</protein>
<evidence type="ECO:0000313" key="2">
    <source>
        <dbReference type="Proteomes" id="UP000216151"/>
    </source>
</evidence>
<gene>
    <name evidence="1" type="ORF">B8X00_07340</name>
</gene>
<keyword evidence="2" id="KW-1185">Reference proteome</keyword>